<dbReference type="Gene3D" id="1.20.5.340">
    <property type="match status" value="1"/>
</dbReference>
<evidence type="ECO:0000259" key="2">
    <source>
        <dbReference type="PROSITE" id="PS50188"/>
    </source>
</evidence>
<gene>
    <name evidence="3" type="ORF">niasHT_027725</name>
</gene>
<dbReference type="InterPro" id="IPR003877">
    <property type="entry name" value="SPRY_dom"/>
</dbReference>
<evidence type="ECO:0000256" key="1">
    <source>
        <dbReference type="SAM" id="Coils"/>
    </source>
</evidence>
<organism evidence="3 4">
    <name type="scientific">Heterodera trifolii</name>
    <dbReference type="NCBI Taxonomy" id="157864"/>
    <lineage>
        <taxon>Eukaryota</taxon>
        <taxon>Metazoa</taxon>
        <taxon>Ecdysozoa</taxon>
        <taxon>Nematoda</taxon>
        <taxon>Chromadorea</taxon>
        <taxon>Rhabditida</taxon>
        <taxon>Tylenchina</taxon>
        <taxon>Tylenchomorpha</taxon>
        <taxon>Tylenchoidea</taxon>
        <taxon>Heteroderidae</taxon>
        <taxon>Heteroderinae</taxon>
        <taxon>Heterodera</taxon>
    </lineage>
</organism>
<protein>
    <recommendedName>
        <fullName evidence="2">B30.2/SPRY domain-containing protein</fullName>
    </recommendedName>
</protein>
<dbReference type="AlphaFoldDB" id="A0ABD2KBJ2"/>
<sequence>MGMMERMHKLEEQMAQKSDQSEQIVTLQKKVDKLEEKMARNSDWKSDQIMTLQSKVDKLETERRQKEIVINSLSSKIEELENKVDQMEVSMISASEVAQGKSDAEEENRKMKVIQMEMMERMAKLEEELNKIRKMKEQMAQNSDQPEQMVTLQEEIDKLETERRQKVELNACPNAQKNYWDNSFCNDELKIIDCLTVHRESKRPGDRTVYAKHPILLNNDSPANGIFYFEITVIKKRDRCLFFGFATKQRRFISGPLTSKNDESYAYSSNGKFWVNSMSGNARPFDETDVVGCGVNLATRQIFFTKNGKRMDPGDLYISPTTSSLNCYFPFVSLLNCDDKIEANFGDEFKFNLTNL</sequence>
<evidence type="ECO:0000313" key="3">
    <source>
        <dbReference type="EMBL" id="KAL3100261.1"/>
    </source>
</evidence>
<reference evidence="3 4" key="1">
    <citation type="submission" date="2024-10" db="EMBL/GenBank/DDBJ databases">
        <authorList>
            <person name="Kim D."/>
        </authorList>
    </citation>
    <scope>NUCLEOTIDE SEQUENCE [LARGE SCALE GENOMIC DNA]</scope>
    <source>
        <strain evidence="3">BH-2024</strain>
    </source>
</reference>
<evidence type="ECO:0000313" key="4">
    <source>
        <dbReference type="Proteomes" id="UP001620626"/>
    </source>
</evidence>
<name>A0ABD2KBJ2_9BILA</name>
<dbReference type="PROSITE" id="PS50188">
    <property type="entry name" value="B302_SPRY"/>
    <property type="match status" value="1"/>
</dbReference>
<feature type="domain" description="B30.2/SPRY" evidence="2">
    <location>
        <begin position="157"/>
        <end position="350"/>
    </location>
</feature>
<dbReference type="Pfam" id="PF00622">
    <property type="entry name" value="SPRY"/>
    <property type="match status" value="1"/>
</dbReference>
<dbReference type="InterPro" id="IPR050618">
    <property type="entry name" value="Ubq-SigPath_Reg"/>
</dbReference>
<dbReference type="Gene3D" id="2.60.120.920">
    <property type="match status" value="1"/>
</dbReference>
<feature type="coiled-coil region" evidence="1">
    <location>
        <begin position="10"/>
        <end position="169"/>
    </location>
</feature>
<dbReference type="EMBL" id="JBICBT010000795">
    <property type="protein sequence ID" value="KAL3100261.1"/>
    <property type="molecule type" value="Genomic_DNA"/>
</dbReference>
<dbReference type="PANTHER" id="PTHR12864">
    <property type="entry name" value="RAN BINDING PROTEIN 9-RELATED"/>
    <property type="match status" value="1"/>
</dbReference>
<dbReference type="Proteomes" id="UP001620626">
    <property type="component" value="Unassembled WGS sequence"/>
</dbReference>
<dbReference type="InterPro" id="IPR013320">
    <property type="entry name" value="ConA-like_dom_sf"/>
</dbReference>
<comment type="caution">
    <text evidence="3">The sequence shown here is derived from an EMBL/GenBank/DDBJ whole genome shotgun (WGS) entry which is preliminary data.</text>
</comment>
<dbReference type="InterPro" id="IPR043136">
    <property type="entry name" value="B30.2/SPRY_sf"/>
</dbReference>
<dbReference type="CDD" id="cd12885">
    <property type="entry name" value="SPRY_RanBP_like"/>
    <property type="match status" value="1"/>
</dbReference>
<dbReference type="InterPro" id="IPR001870">
    <property type="entry name" value="B30.2/SPRY"/>
</dbReference>
<keyword evidence="1" id="KW-0175">Coiled coil</keyword>
<accession>A0ABD2KBJ2</accession>
<dbReference type="InterPro" id="IPR044736">
    <property type="entry name" value="Gid1/RanBPM/SPLA_SPRY"/>
</dbReference>
<keyword evidence="4" id="KW-1185">Reference proteome</keyword>
<dbReference type="SUPFAM" id="SSF49899">
    <property type="entry name" value="Concanavalin A-like lectins/glucanases"/>
    <property type="match status" value="1"/>
</dbReference>
<dbReference type="SMART" id="SM00449">
    <property type="entry name" value="SPRY"/>
    <property type="match status" value="1"/>
</dbReference>
<proteinExistence type="predicted"/>